<evidence type="ECO:0000256" key="8">
    <source>
        <dbReference type="ARBA" id="ARBA00031306"/>
    </source>
</evidence>
<evidence type="ECO:0000313" key="12">
    <source>
        <dbReference type="EMBL" id="SHM09742.1"/>
    </source>
</evidence>
<dbReference type="Gene3D" id="3.10.520.10">
    <property type="entry name" value="ApbE-like domains"/>
    <property type="match status" value="1"/>
</dbReference>
<comment type="catalytic activity">
    <reaction evidence="9 10">
        <text>L-threonyl-[protein] + FAD = FMN-L-threonyl-[protein] + AMP + H(+)</text>
        <dbReference type="Rhea" id="RHEA:36847"/>
        <dbReference type="Rhea" id="RHEA-COMP:11060"/>
        <dbReference type="Rhea" id="RHEA-COMP:11061"/>
        <dbReference type="ChEBI" id="CHEBI:15378"/>
        <dbReference type="ChEBI" id="CHEBI:30013"/>
        <dbReference type="ChEBI" id="CHEBI:57692"/>
        <dbReference type="ChEBI" id="CHEBI:74257"/>
        <dbReference type="ChEBI" id="CHEBI:456215"/>
        <dbReference type="EC" id="2.7.1.180"/>
    </reaction>
</comment>
<gene>
    <name evidence="12" type="ORF">SAMN02746066_00752</name>
</gene>
<evidence type="ECO:0000256" key="5">
    <source>
        <dbReference type="ARBA" id="ARBA00022723"/>
    </source>
</evidence>
<evidence type="ECO:0000256" key="1">
    <source>
        <dbReference type="ARBA" id="ARBA00011955"/>
    </source>
</evidence>
<evidence type="ECO:0000256" key="9">
    <source>
        <dbReference type="ARBA" id="ARBA00048540"/>
    </source>
</evidence>
<keyword evidence="3 10" id="KW-0285">Flavoprotein</keyword>
<evidence type="ECO:0000256" key="10">
    <source>
        <dbReference type="PIRNR" id="PIRNR006268"/>
    </source>
</evidence>
<evidence type="ECO:0000256" key="2">
    <source>
        <dbReference type="ARBA" id="ARBA00016337"/>
    </source>
</evidence>
<evidence type="ECO:0000256" key="11">
    <source>
        <dbReference type="PIRSR" id="PIRSR006268-2"/>
    </source>
</evidence>
<keyword evidence="7 10" id="KW-0460">Magnesium</keyword>
<dbReference type="InterPro" id="IPR003374">
    <property type="entry name" value="ApbE-like_sf"/>
</dbReference>
<name>A0A1M7G059_9FIRM</name>
<comment type="cofactor">
    <cofactor evidence="11">
        <name>Mg(2+)</name>
        <dbReference type="ChEBI" id="CHEBI:18420"/>
    </cofactor>
    <cofactor evidence="11">
        <name>Mn(2+)</name>
        <dbReference type="ChEBI" id="CHEBI:29035"/>
    </cofactor>
    <text evidence="11">Magnesium. Can also use manganese.</text>
</comment>
<evidence type="ECO:0000256" key="3">
    <source>
        <dbReference type="ARBA" id="ARBA00022630"/>
    </source>
</evidence>
<dbReference type="GO" id="GO:0046872">
    <property type="term" value="F:metal ion binding"/>
    <property type="evidence" value="ECO:0007669"/>
    <property type="project" value="UniProtKB-UniRule"/>
</dbReference>
<feature type="binding site" evidence="11">
    <location>
        <position position="313"/>
    </location>
    <ligand>
        <name>Mg(2+)</name>
        <dbReference type="ChEBI" id="CHEBI:18420"/>
    </ligand>
</feature>
<dbReference type="InterPro" id="IPR024932">
    <property type="entry name" value="ApbE"/>
</dbReference>
<sequence>MLPPYFKEVIRVKKRILAVILMIVTMCVNLSACSFNKEKRYEAEFLLLFDTVTQIVGYANTKEDFSEYAQVVYDNLKEYHELYDIYNDYDGKNNIKTINDNAGIKPVKVDKKIIDLLLFSKDAYELTDGKVNVAFGAVLEVWHQYREEGTENPDKAALPPMDILEEKAMHTDINKVIINEADSTVYLEDPEMLLDVGAIAKGYATEMVSNIAYEQGYKNGMISVGGNVRTTGSKGNNKQDWKVGIQNPDLEDENNQLYILSFKDDSLVTSGVYQRYYTVDGKQYHHIIDPVTLMPSDYFTAVTILCKNSGMADALSTAVFNMPYEKGKEFVESLPDTEALWVFKDGEEKSSSGFQDYIAK</sequence>
<comment type="similarity">
    <text evidence="10">Belongs to the ApbE family.</text>
</comment>
<keyword evidence="12" id="KW-0449">Lipoprotein</keyword>
<dbReference type="PANTHER" id="PTHR30040">
    <property type="entry name" value="THIAMINE BIOSYNTHESIS LIPOPROTEIN APBE"/>
    <property type="match status" value="1"/>
</dbReference>
<dbReference type="GO" id="GO:0016740">
    <property type="term" value="F:transferase activity"/>
    <property type="evidence" value="ECO:0007669"/>
    <property type="project" value="UniProtKB-UniRule"/>
</dbReference>
<evidence type="ECO:0000256" key="6">
    <source>
        <dbReference type="ARBA" id="ARBA00022827"/>
    </source>
</evidence>
<dbReference type="PIRSF" id="PIRSF006268">
    <property type="entry name" value="ApbE"/>
    <property type="match status" value="1"/>
</dbReference>
<dbReference type="Proteomes" id="UP000184038">
    <property type="component" value="Unassembled WGS sequence"/>
</dbReference>
<dbReference type="EC" id="2.7.1.180" evidence="1 10"/>
<reference evidence="12 13" key="1">
    <citation type="submission" date="2016-11" db="EMBL/GenBank/DDBJ databases">
        <authorList>
            <person name="Jaros S."/>
            <person name="Januszkiewicz K."/>
            <person name="Wedrychowicz H."/>
        </authorList>
    </citation>
    <scope>NUCLEOTIDE SEQUENCE [LARGE SCALE GENOMIC DNA]</scope>
    <source>
        <strain evidence="12 13">DSM 15930</strain>
    </source>
</reference>
<keyword evidence="5 10" id="KW-0479">Metal-binding</keyword>
<accession>A0A1M7G059</accession>
<dbReference type="PANTHER" id="PTHR30040:SF2">
    <property type="entry name" value="FAD:PROTEIN FMN TRANSFERASE"/>
    <property type="match status" value="1"/>
</dbReference>
<organism evidence="12 13">
    <name type="scientific">Anaerosporobacter mobilis DSM 15930</name>
    <dbReference type="NCBI Taxonomy" id="1120996"/>
    <lineage>
        <taxon>Bacteria</taxon>
        <taxon>Bacillati</taxon>
        <taxon>Bacillota</taxon>
        <taxon>Clostridia</taxon>
        <taxon>Lachnospirales</taxon>
        <taxon>Lachnospiraceae</taxon>
        <taxon>Anaerosporobacter</taxon>
    </lineage>
</organism>
<keyword evidence="6 10" id="KW-0274">FAD</keyword>
<evidence type="ECO:0000313" key="13">
    <source>
        <dbReference type="Proteomes" id="UP000184038"/>
    </source>
</evidence>
<keyword evidence="4 10" id="KW-0808">Transferase</keyword>
<feature type="binding site" evidence="11">
    <location>
        <position position="317"/>
    </location>
    <ligand>
        <name>Mg(2+)</name>
        <dbReference type="ChEBI" id="CHEBI:18420"/>
    </ligand>
</feature>
<dbReference type="STRING" id="1120996.SAMN02746066_00752"/>
<proteinExistence type="inferred from homology"/>
<dbReference type="EMBL" id="FRCP01000006">
    <property type="protein sequence ID" value="SHM09742.1"/>
    <property type="molecule type" value="Genomic_DNA"/>
</dbReference>
<dbReference type="AlphaFoldDB" id="A0A1M7G059"/>
<evidence type="ECO:0000256" key="7">
    <source>
        <dbReference type="ARBA" id="ARBA00022842"/>
    </source>
</evidence>
<dbReference type="SUPFAM" id="SSF143631">
    <property type="entry name" value="ApbE-like"/>
    <property type="match status" value="1"/>
</dbReference>
<dbReference type="Pfam" id="PF02424">
    <property type="entry name" value="ApbE"/>
    <property type="match status" value="1"/>
</dbReference>
<protein>
    <recommendedName>
        <fullName evidence="2 10">FAD:protein FMN transferase</fullName>
        <ecNumber evidence="1 10">2.7.1.180</ecNumber>
    </recommendedName>
    <alternativeName>
        <fullName evidence="8 10">Flavin transferase</fullName>
    </alternativeName>
</protein>
<evidence type="ECO:0000256" key="4">
    <source>
        <dbReference type="ARBA" id="ARBA00022679"/>
    </source>
</evidence>
<keyword evidence="13" id="KW-1185">Reference proteome</keyword>
<feature type="binding site" evidence="11">
    <location>
        <position position="198"/>
    </location>
    <ligand>
        <name>Mg(2+)</name>
        <dbReference type="ChEBI" id="CHEBI:18420"/>
    </ligand>
</feature>